<comment type="caution">
    <text evidence="2">The sequence shown here is derived from an EMBL/GenBank/DDBJ whole genome shotgun (WGS) entry which is preliminary data.</text>
</comment>
<dbReference type="EMBL" id="MU857623">
    <property type="protein sequence ID" value="KAK4249460.1"/>
    <property type="molecule type" value="Genomic_DNA"/>
</dbReference>
<keyword evidence="3" id="KW-1185">Reference proteome</keyword>
<evidence type="ECO:0000313" key="2">
    <source>
        <dbReference type="EMBL" id="KAK4249460.1"/>
    </source>
</evidence>
<protein>
    <recommendedName>
        <fullName evidence="4">Transmembrane protein</fullName>
    </recommendedName>
</protein>
<feature type="transmembrane region" description="Helical" evidence="1">
    <location>
        <begin position="102"/>
        <end position="131"/>
    </location>
</feature>
<keyword evidence="1" id="KW-1133">Transmembrane helix</keyword>
<accession>A0AAN7CWY0</accession>
<proteinExistence type="predicted"/>
<gene>
    <name evidence="2" type="ORF">C7999DRAFT_30045</name>
</gene>
<organism evidence="2 3">
    <name type="scientific">Corynascus novoguineensis</name>
    <dbReference type="NCBI Taxonomy" id="1126955"/>
    <lineage>
        <taxon>Eukaryota</taxon>
        <taxon>Fungi</taxon>
        <taxon>Dikarya</taxon>
        <taxon>Ascomycota</taxon>
        <taxon>Pezizomycotina</taxon>
        <taxon>Sordariomycetes</taxon>
        <taxon>Sordariomycetidae</taxon>
        <taxon>Sordariales</taxon>
        <taxon>Chaetomiaceae</taxon>
        <taxon>Corynascus</taxon>
    </lineage>
</organism>
<dbReference type="Proteomes" id="UP001303647">
    <property type="component" value="Unassembled WGS sequence"/>
</dbReference>
<name>A0AAN7CWY0_9PEZI</name>
<evidence type="ECO:0000313" key="3">
    <source>
        <dbReference type="Proteomes" id="UP001303647"/>
    </source>
</evidence>
<keyword evidence="1" id="KW-0812">Transmembrane</keyword>
<dbReference type="AlphaFoldDB" id="A0AAN7CWY0"/>
<reference evidence="2" key="2">
    <citation type="submission" date="2023-05" db="EMBL/GenBank/DDBJ databases">
        <authorList>
            <consortium name="Lawrence Berkeley National Laboratory"/>
            <person name="Steindorff A."/>
            <person name="Hensen N."/>
            <person name="Bonometti L."/>
            <person name="Westerberg I."/>
            <person name="Brannstrom I.O."/>
            <person name="Guillou S."/>
            <person name="Cros-Aarteil S."/>
            <person name="Calhoun S."/>
            <person name="Haridas S."/>
            <person name="Kuo A."/>
            <person name="Mondo S."/>
            <person name="Pangilinan J."/>
            <person name="Riley R."/>
            <person name="Labutti K."/>
            <person name="Andreopoulos B."/>
            <person name="Lipzen A."/>
            <person name="Chen C."/>
            <person name="Yanf M."/>
            <person name="Daum C."/>
            <person name="Ng V."/>
            <person name="Clum A."/>
            <person name="Ohm R."/>
            <person name="Martin F."/>
            <person name="Silar P."/>
            <person name="Natvig D."/>
            <person name="Lalanne C."/>
            <person name="Gautier V."/>
            <person name="Ament-Velasquez S.L."/>
            <person name="Kruys A."/>
            <person name="Hutchinson M.I."/>
            <person name="Powell A.J."/>
            <person name="Barry K."/>
            <person name="Miller A.N."/>
            <person name="Grigoriev I.V."/>
            <person name="Debuchy R."/>
            <person name="Gladieux P."/>
            <person name="Thoren M.H."/>
            <person name="Johannesson H."/>
        </authorList>
    </citation>
    <scope>NUCLEOTIDE SEQUENCE</scope>
    <source>
        <strain evidence="2">CBS 359.72</strain>
    </source>
</reference>
<reference evidence="2" key="1">
    <citation type="journal article" date="2023" name="Mol. Phylogenet. Evol.">
        <title>Genome-scale phylogeny and comparative genomics of the fungal order Sordariales.</title>
        <authorList>
            <person name="Hensen N."/>
            <person name="Bonometti L."/>
            <person name="Westerberg I."/>
            <person name="Brannstrom I.O."/>
            <person name="Guillou S."/>
            <person name="Cros-Aarteil S."/>
            <person name="Calhoun S."/>
            <person name="Haridas S."/>
            <person name="Kuo A."/>
            <person name="Mondo S."/>
            <person name="Pangilinan J."/>
            <person name="Riley R."/>
            <person name="LaButti K."/>
            <person name="Andreopoulos B."/>
            <person name="Lipzen A."/>
            <person name="Chen C."/>
            <person name="Yan M."/>
            <person name="Daum C."/>
            <person name="Ng V."/>
            <person name="Clum A."/>
            <person name="Steindorff A."/>
            <person name="Ohm R.A."/>
            <person name="Martin F."/>
            <person name="Silar P."/>
            <person name="Natvig D.O."/>
            <person name="Lalanne C."/>
            <person name="Gautier V."/>
            <person name="Ament-Velasquez S.L."/>
            <person name="Kruys A."/>
            <person name="Hutchinson M.I."/>
            <person name="Powell A.J."/>
            <person name="Barry K."/>
            <person name="Miller A.N."/>
            <person name="Grigoriev I.V."/>
            <person name="Debuchy R."/>
            <person name="Gladieux P."/>
            <person name="Hiltunen Thoren M."/>
            <person name="Johannesson H."/>
        </authorList>
    </citation>
    <scope>NUCLEOTIDE SEQUENCE</scope>
    <source>
        <strain evidence="2">CBS 359.72</strain>
    </source>
</reference>
<evidence type="ECO:0000256" key="1">
    <source>
        <dbReference type="SAM" id="Phobius"/>
    </source>
</evidence>
<keyword evidence="1" id="KW-0472">Membrane</keyword>
<evidence type="ECO:0008006" key="4">
    <source>
        <dbReference type="Google" id="ProtNLM"/>
    </source>
</evidence>
<sequence length="155" mass="16923">MPLGLNSAISSSAPIAATTSNAINHVTRPWFPTKILQSTKIIKTLQDSRKPAANSRKTARLLSLVARSSLENNDSDLAQTAGHFTWRSLHRRLPDKLGNNGFVTAMFVLLIVLAVLLGIATASIAVCGIDWKRYLTRSRRREDTNIAEKEAANAS</sequence>